<comment type="caution">
    <text evidence="1">The sequence shown here is derived from an EMBL/GenBank/DDBJ whole genome shotgun (WGS) entry which is preliminary data.</text>
</comment>
<protein>
    <submittedName>
        <fullName evidence="1">Uncharacterized protein</fullName>
    </submittedName>
</protein>
<gene>
    <name evidence="1" type="ORF">QX99_01733</name>
</gene>
<dbReference type="AlphaFoldDB" id="A0A0D1JDV7"/>
<evidence type="ECO:0000313" key="2">
    <source>
        <dbReference type="Proteomes" id="UP000032287"/>
    </source>
</evidence>
<dbReference type="EMBL" id="JWHU01000034">
    <property type="protein sequence ID" value="KIU19713.1"/>
    <property type="molecule type" value="Genomic_DNA"/>
</dbReference>
<keyword evidence="2" id="KW-1185">Reference proteome</keyword>
<organism evidence="1 2">
    <name type="scientific">Weissella cibaria</name>
    <dbReference type="NCBI Taxonomy" id="137591"/>
    <lineage>
        <taxon>Bacteria</taxon>
        <taxon>Bacillati</taxon>
        <taxon>Bacillota</taxon>
        <taxon>Bacilli</taxon>
        <taxon>Lactobacillales</taxon>
        <taxon>Lactobacillaceae</taxon>
        <taxon>Weissella</taxon>
    </lineage>
</organism>
<accession>A0A0D1JDV7</accession>
<proteinExistence type="predicted"/>
<sequence>MLALTAMSVVFVLAEKIRLGSRLNRLTANERPTGNYGLVVVKVPQ</sequence>
<dbReference type="AntiFam" id="ANF00037">
    <property type="entry name" value="Overlap with RNaseP, same strand"/>
</dbReference>
<name>A0A0D1JDV7_9LACO</name>
<reference evidence="1 2" key="1">
    <citation type="journal article" date="2015" name="Microbiology (Mosc.)">
        <title>Genomics of the Weissella cibaria species with an examination of its metabolic traits.</title>
        <authorList>
            <person name="Lynch K.M."/>
            <person name="Lucid A."/>
            <person name="Arendt E.K."/>
            <person name="Sleator R.D."/>
            <person name="Lucey B."/>
            <person name="Coffey A."/>
        </authorList>
    </citation>
    <scope>NUCLEOTIDE SEQUENCE [LARGE SCALE GENOMIC DNA]</scope>
    <source>
        <strain evidence="1 2">MG1</strain>
    </source>
</reference>
<dbReference type="Proteomes" id="UP000032287">
    <property type="component" value="Unassembled WGS sequence"/>
</dbReference>
<evidence type="ECO:0000313" key="1">
    <source>
        <dbReference type="EMBL" id="KIU19713.1"/>
    </source>
</evidence>
<dbReference type="PATRIC" id="fig|137591.25.peg.1705"/>